<keyword evidence="9" id="KW-0828">Tyrosine catabolism</keyword>
<dbReference type="Gene3D" id="3.90.850.10">
    <property type="entry name" value="Fumarylacetoacetase-like, C-terminal domain"/>
    <property type="match status" value="1"/>
</dbReference>
<dbReference type="PANTHER" id="PTHR43069:SF2">
    <property type="entry name" value="FUMARYLACETOACETASE"/>
    <property type="match status" value="1"/>
</dbReference>
<dbReference type="GO" id="GO:0006572">
    <property type="term" value="P:L-tyrosine catabolic process"/>
    <property type="evidence" value="ECO:0007669"/>
    <property type="project" value="UniProtKB-KW"/>
</dbReference>
<feature type="domain" description="Fumarylacetoacetase-like C-terminal" evidence="14">
    <location>
        <begin position="158"/>
        <end position="438"/>
    </location>
</feature>
<dbReference type="UniPathway" id="UPA00139">
    <property type="reaction ID" value="UER00341"/>
</dbReference>
<organism evidence="16 17">
    <name type="scientific">Pigmentiphaga litoralis</name>
    <dbReference type="NCBI Taxonomy" id="516702"/>
    <lineage>
        <taxon>Bacteria</taxon>
        <taxon>Pseudomonadati</taxon>
        <taxon>Pseudomonadota</taxon>
        <taxon>Betaproteobacteria</taxon>
        <taxon>Burkholderiales</taxon>
        <taxon>Alcaligenaceae</taxon>
        <taxon>Pigmentiphaga</taxon>
    </lineage>
</organism>
<gene>
    <name evidence="16" type="ORF">FHW18_002906</name>
</gene>
<evidence type="ECO:0000256" key="6">
    <source>
        <dbReference type="ARBA" id="ARBA00022801"/>
    </source>
</evidence>
<dbReference type="InterPro" id="IPR036663">
    <property type="entry name" value="Fumarylacetoacetase_C_sf"/>
</dbReference>
<keyword evidence="5 13" id="KW-0479">Metal-binding</keyword>
<evidence type="ECO:0000256" key="9">
    <source>
        <dbReference type="ARBA" id="ARBA00022878"/>
    </source>
</evidence>
<feature type="domain" description="Fumarylacetoacetase N-terminal" evidence="15">
    <location>
        <begin position="34"/>
        <end position="136"/>
    </location>
</feature>
<evidence type="ECO:0000256" key="13">
    <source>
        <dbReference type="PIRSR" id="PIRSR605959-3"/>
    </source>
</evidence>
<dbReference type="GO" id="GO:1902000">
    <property type="term" value="P:homogentisate catabolic process"/>
    <property type="evidence" value="ECO:0007669"/>
    <property type="project" value="TreeGrafter"/>
</dbReference>
<dbReference type="InterPro" id="IPR011234">
    <property type="entry name" value="Fumarylacetoacetase-like_C"/>
</dbReference>
<evidence type="ECO:0000259" key="14">
    <source>
        <dbReference type="Pfam" id="PF01557"/>
    </source>
</evidence>
<evidence type="ECO:0000256" key="1">
    <source>
        <dbReference type="ARBA" id="ARBA00001913"/>
    </source>
</evidence>
<evidence type="ECO:0000256" key="3">
    <source>
        <dbReference type="ARBA" id="ARBA00004782"/>
    </source>
</evidence>
<feature type="binding site" evidence="12">
    <location>
        <position position="375"/>
    </location>
    <ligand>
        <name>substrate</name>
    </ligand>
</feature>
<dbReference type="AlphaFoldDB" id="A0A7Y9IVI5"/>
<evidence type="ECO:0000256" key="7">
    <source>
        <dbReference type="ARBA" id="ARBA00022837"/>
    </source>
</evidence>
<feature type="binding site" evidence="13">
    <location>
        <position position="144"/>
    </location>
    <ligand>
        <name>Ca(2+)</name>
        <dbReference type="ChEBI" id="CHEBI:29108"/>
    </ligand>
</feature>
<comment type="cofactor">
    <cofactor evidence="1 13">
        <name>Ca(2+)</name>
        <dbReference type="ChEBI" id="CHEBI:29108"/>
    </cofactor>
</comment>
<evidence type="ECO:0000256" key="11">
    <source>
        <dbReference type="PIRSR" id="PIRSR605959-1"/>
    </source>
</evidence>
<evidence type="ECO:0000256" key="10">
    <source>
        <dbReference type="ARBA" id="ARBA00023232"/>
    </source>
</evidence>
<keyword evidence="7 13" id="KW-0106">Calcium</keyword>
<keyword evidence="17" id="KW-1185">Reference proteome</keyword>
<dbReference type="Pfam" id="PF09298">
    <property type="entry name" value="FAA_hydrolase_N"/>
    <property type="match status" value="1"/>
</dbReference>
<dbReference type="EMBL" id="JACBYR010000001">
    <property type="protein sequence ID" value="NYE83635.1"/>
    <property type="molecule type" value="Genomic_DNA"/>
</dbReference>
<evidence type="ECO:0000256" key="5">
    <source>
        <dbReference type="ARBA" id="ARBA00022723"/>
    </source>
</evidence>
<evidence type="ECO:0000256" key="4">
    <source>
        <dbReference type="ARBA" id="ARBA00012094"/>
    </source>
</evidence>
<evidence type="ECO:0000259" key="15">
    <source>
        <dbReference type="Pfam" id="PF09298"/>
    </source>
</evidence>
<feature type="binding site" evidence="13">
    <location>
        <position position="215"/>
    </location>
    <ligand>
        <name>Ca(2+)</name>
        <dbReference type="ChEBI" id="CHEBI:29108"/>
    </ligand>
</feature>
<dbReference type="InterPro" id="IPR005959">
    <property type="entry name" value="Fumarylacetoacetase"/>
</dbReference>
<evidence type="ECO:0000256" key="12">
    <source>
        <dbReference type="PIRSR" id="PIRSR605959-2"/>
    </source>
</evidence>
<keyword evidence="10" id="KW-0585">Phenylalanine catabolism</keyword>
<feature type="binding site" evidence="13">
    <location>
        <position position="249"/>
    </location>
    <ligand>
        <name>Mg(2+)</name>
        <dbReference type="ChEBI" id="CHEBI:18420"/>
    </ligand>
</feature>
<dbReference type="SUPFAM" id="SSF56529">
    <property type="entry name" value="FAH"/>
    <property type="match status" value="1"/>
</dbReference>
<name>A0A7Y9IVI5_9BURK</name>
<reference evidence="16 17" key="1">
    <citation type="submission" date="2020-07" db="EMBL/GenBank/DDBJ databases">
        <title>Genomic Encyclopedia of Type Strains, Phase IV (KMG-V): Genome sequencing to study the core and pangenomes of soil and plant-associated prokaryotes.</title>
        <authorList>
            <person name="Whitman W."/>
        </authorList>
    </citation>
    <scope>NUCLEOTIDE SEQUENCE [LARGE SCALE GENOMIC DNA]</scope>
    <source>
        <strain evidence="16 17">SAS40</strain>
    </source>
</reference>
<feature type="binding site" evidence="13">
    <location>
        <position position="217"/>
    </location>
    <ligand>
        <name>Ca(2+)</name>
        <dbReference type="ChEBI" id="CHEBI:29108"/>
    </ligand>
</feature>
<evidence type="ECO:0000256" key="8">
    <source>
        <dbReference type="ARBA" id="ARBA00022842"/>
    </source>
</evidence>
<dbReference type="Gene3D" id="2.30.30.230">
    <property type="entry name" value="Fumarylacetoacetase, N-terminal domain"/>
    <property type="match status" value="1"/>
</dbReference>
<dbReference type="SUPFAM" id="SSF63433">
    <property type="entry name" value="Fumarylacetoacetate hydrolase, FAH, N-terminal domain"/>
    <property type="match status" value="1"/>
</dbReference>
<keyword evidence="6 16" id="KW-0378">Hydrolase</keyword>
<proteinExistence type="predicted"/>
<comment type="caution">
    <text evidence="16">The sequence shown here is derived from an EMBL/GenBank/DDBJ whole genome shotgun (WGS) entry which is preliminary data.</text>
</comment>
<evidence type="ECO:0000256" key="2">
    <source>
        <dbReference type="ARBA" id="ARBA00001946"/>
    </source>
</evidence>
<protein>
    <recommendedName>
        <fullName evidence="4">fumarylacetoacetase</fullName>
        <ecNumber evidence="4">3.7.1.2</ecNumber>
    </recommendedName>
</protein>
<feature type="binding site" evidence="12">
    <location>
        <position position="256"/>
    </location>
    <ligand>
        <name>substrate</name>
    </ligand>
</feature>
<dbReference type="PANTHER" id="PTHR43069">
    <property type="entry name" value="FUMARYLACETOACETASE"/>
    <property type="match status" value="1"/>
</dbReference>
<sequence length="442" mass="47105">MADVTTTSLNATHDASVRSWVDSANADDTDFPIQNLPYGILERDGRRGGAVAIGDQVLDIGAALDAGWFEGAARRAAEAASAPTLNAFMALPPADTHALRAALFDRLRADGTSGDPARADAAKVLVPAAGATLHLPCRIEGYTDFLTSIHHTERHGKLKGLKDPLPPAFKYLPVAYHGRTSSIRVSGPDVVRPHGQWKAADGSVQFGAIEAMDFELELGLFVGQGNAQASPIPIDQVADYLFGFCLLNDWSAKSIQWWEQVLGPFLGKNFHSSVSPWVVTAEALAPFRTAACARPEGDPAPLPHLASEADQRQGAFDIQLEAWLSSDTMRSSGDGPARISQTNAKTLYWTFGQMVAHHTSNGCNLLPGDLIGSGTVSGEARSSMACMTEMTSAGAEAITLPNGETRKWLMDGDEIVLRGKAEKAGFRTIGFGECRGRIAPAR</sequence>
<dbReference type="GO" id="GO:0046872">
    <property type="term" value="F:metal ion binding"/>
    <property type="evidence" value="ECO:0007669"/>
    <property type="project" value="UniProtKB-KW"/>
</dbReference>
<dbReference type="EC" id="3.7.1.2" evidence="4"/>
<dbReference type="Pfam" id="PF01557">
    <property type="entry name" value="FAA_hydrolase"/>
    <property type="match status" value="1"/>
</dbReference>
<dbReference type="InterPro" id="IPR015377">
    <property type="entry name" value="Fumarylacetoacetase_N"/>
</dbReference>
<feature type="binding site" evidence="13">
    <location>
        <position position="272"/>
    </location>
    <ligand>
        <name>Mg(2+)</name>
        <dbReference type="ChEBI" id="CHEBI:18420"/>
    </ligand>
</feature>
<keyword evidence="8 13" id="KW-0460">Magnesium</keyword>
<evidence type="ECO:0000313" key="17">
    <source>
        <dbReference type="Proteomes" id="UP000542125"/>
    </source>
</evidence>
<feature type="binding site" evidence="13">
    <location>
        <position position="268"/>
    </location>
    <ligand>
        <name>Mg(2+)</name>
        <dbReference type="ChEBI" id="CHEBI:18420"/>
    </ligand>
</feature>
<accession>A0A7Y9IVI5</accession>
<dbReference type="RefSeq" id="WP_179587417.1">
    <property type="nucleotide sequence ID" value="NZ_JACBYR010000001.1"/>
</dbReference>
<dbReference type="Proteomes" id="UP000542125">
    <property type="component" value="Unassembled WGS sequence"/>
</dbReference>
<comment type="cofactor">
    <cofactor evidence="2 13">
        <name>Mg(2+)</name>
        <dbReference type="ChEBI" id="CHEBI:18420"/>
    </cofactor>
</comment>
<evidence type="ECO:0000313" key="16">
    <source>
        <dbReference type="EMBL" id="NYE83635.1"/>
    </source>
</evidence>
<feature type="binding site" evidence="13">
    <location>
        <position position="249"/>
    </location>
    <ligand>
        <name>Ca(2+)</name>
        <dbReference type="ChEBI" id="CHEBI:29108"/>
    </ligand>
</feature>
<dbReference type="InterPro" id="IPR036462">
    <property type="entry name" value="Fumarylacetoacetase_N_sf"/>
</dbReference>
<dbReference type="GO" id="GO:0004334">
    <property type="term" value="F:fumarylacetoacetase activity"/>
    <property type="evidence" value="ECO:0007669"/>
    <property type="project" value="UniProtKB-EC"/>
</dbReference>
<dbReference type="GO" id="GO:0006559">
    <property type="term" value="P:L-phenylalanine catabolic process"/>
    <property type="evidence" value="ECO:0007669"/>
    <property type="project" value="UniProtKB-UniPathway"/>
</dbReference>
<comment type="pathway">
    <text evidence="3">Amino-acid degradation; L-phenylalanine degradation; acetoacetate and fumarate from L-phenylalanine: step 6/6.</text>
</comment>
<feature type="active site" description="Proton acceptor" evidence="11">
    <location>
        <position position="151"/>
    </location>
</feature>
<dbReference type="NCBIfam" id="TIGR01266">
    <property type="entry name" value="fum_ac_acetase"/>
    <property type="match status" value="1"/>
</dbReference>